<dbReference type="AlphaFoldDB" id="K9WR27"/>
<dbReference type="EMBL" id="CP003634">
    <property type="protein sequence ID" value="AFZ22246.1"/>
    <property type="molecule type" value="Genomic_DNA"/>
</dbReference>
<dbReference type="HOGENOM" id="CLU_3218679_0_0_3"/>
<evidence type="ECO:0000313" key="1">
    <source>
        <dbReference type="EMBL" id="AFZ22246.1"/>
    </source>
</evidence>
<organism evidence="1 2">
    <name type="scientific">Allocoleopsis franciscana PCC 7113</name>
    <dbReference type="NCBI Taxonomy" id="1173027"/>
    <lineage>
        <taxon>Bacteria</taxon>
        <taxon>Bacillati</taxon>
        <taxon>Cyanobacteriota</taxon>
        <taxon>Cyanophyceae</taxon>
        <taxon>Coleofasciculales</taxon>
        <taxon>Coleofasciculaceae</taxon>
        <taxon>Allocoleopsis</taxon>
        <taxon>Allocoleopsis franciscana</taxon>
    </lineage>
</organism>
<keyword evidence="2" id="KW-1185">Reference proteome</keyword>
<evidence type="ECO:0000313" key="2">
    <source>
        <dbReference type="Proteomes" id="UP000010471"/>
    </source>
</evidence>
<protein>
    <submittedName>
        <fullName evidence="1">Uncharacterized protein</fullName>
    </submittedName>
</protein>
<dbReference type="KEGG" id="mic:Mic7113_6682"/>
<accession>K9WR27</accession>
<gene>
    <name evidence="1" type="ORF">Mic7113_6682</name>
</gene>
<reference evidence="1 2" key="1">
    <citation type="submission" date="2012-06" db="EMBL/GenBank/DDBJ databases">
        <title>Finished plasmid 4 of genome of Microcoleus sp. PCC 7113.</title>
        <authorList>
            <consortium name="US DOE Joint Genome Institute"/>
            <person name="Gugger M."/>
            <person name="Coursin T."/>
            <person name="Rippka R."/>
            <person name="Tandeau De Marsac N."/>
            <person name="Huntemann M."/>
            <person name="Wei C.-L."/>
            <person name="Han J."/>
            <person name="Detter J.C."/>
            <person name="Han C."/>
            <person name="Tapia R."/>
            <person name="Chen A."/>
            <person name="Kyrpides N."/>
            <person name="Mavromatis K."/>
            <person name="Markowitz V."/>
            <person name="Szeto E."/>
            <person name="Ivanova N."/>
            <person name="Pagani I."/>
            <person name="Pati A."/>
            <person name="Goodwin L."/>
            <person name="Nordberg H.P."/>
            <person name="Cantor M.N."/>
            <person name="Hua S.X."/>
            <person name="Woyke T."/>
            <person name="Kerfeld C.A."/>
        </authorList>
    </citation>
    <scope>NUCLEOTIDE SEQUENCE [LARGE SCALE GENOMIC DNA]</scope>
    <source>
        <strain evidence="1 2">PCC 7113</strain>
        <plasmid evidence="1 2">pMIC7113.04</plasmid>
    </source>
</reference>
<keyword evidence="1" id="KW-0614">Plasmid</keyword>
<geneLocation type="plasmid" evidence="1 2">
    <name>pMIC7113.04</name>
</geneLocation>
<sequence length="44" mass="4956">MKISYLYGASDEIFDPHALNFSRNPELGQGFQNLGGELELIIKE</sequence>
<name>K9WR27_9CYAN</name>
<dbReference type="RefSeq" id="WP_015211561.1">
    <property type="nucleotide sequence ID" value="NC_019761.1"/>
</dbReference>
<dbReference type="Proteomes" id="UP000010471">
    <property type="component" value="Plasmid pMIC7113.04"/>
</dbReference>
<proteinExistence type="predicted"/>